<dbReference type="STRING" id="637905.SVI_0145"/>
<dbReference type="GO" id="GO:0005886">
    <property type="term" value="C:plasma membrane"/>
    <property type="evidence" value="ECO:0007669"/>
    <property type="project" value="UniProtKB-SubCell"/>
</dbReference>
<dbReference type="eggNOG" id="COG0845">
    <property type="taxonomic scope" value="Bacteria"/>
</dbReference>
<dbReference type="KEGG" id="svo:SVI_0145"/>
<comment type="subcellular location">
    <subcellularLocation>
        <location evidence="1">Cell inner membrane</location>
        <topology evidence="1">Lipid-anchor</topology>
    </subcellularLocation>
</comment>
<dbReference type="Gene3D" id="2.40.30.170">
    <property type="match status" value="1"/>
</dbReference>
<organism evidence="7 8">
    <name type="scientific">Shewanella violacea (strain JCM 10179 / CIP 106290 / LMG 19151 / DSS12)</name>
    <dbReference type="NCBI Taxonomy" id="637905"/>
    <lineage>
        <taxon>Bacteria</taxon>
        <taxon>Pseudomonadati</taxon>
        <taxon>Pseudomonadota</taxon>
        <taxon>Gammaproteobacteria</taxon>
        <taxon>Alteromonadales</taxon>
        <taxon>Shewanellaceae</taxon>
        <taxon>Shewanella</taxon>
    </lineage>
</organism>
<dbReference type="GO" id="GO:0022857">
    <property type="term" value="F:transmembrane transporter activity"/>
    <property type="evidence" value="ECO:0007669"/>
    <property type="project" value="InterPro"/>
</dbReference>
<dbReference type="GO" id="GO:0046677">
    <property type="term" value="P:response to antibiotic"/>
    <property type="evidence" value="ECO:0007669"/>
    <property type="project" value="TreeGrafter"/>
</dbReference>
<name>D4ZDJ4_SHEVD</name>
<feature type="domain" description="Multidrug resistance protein MdtA-like C-terminal permuted SH3" evidence="6">
    <location>
        <begin position="305"/>
        <end position="367"/>
    </location>
</feature>
<dbReference type="InterPro" id="IPR058625">
    <property type="entry name" value="MdtA-like_BSH"/>
</dbReference>
<dbReference type="AlphaFoldDB" id="D4ZDJ4"/>
<evidence type="ECO:0000259" key="4">
    <source>
        <dbReference type="Pfam" id="PF25917"/>
    </source>
</evidence>
<evidence type="ECO:0000256" key="2">
    <source>
        <dbReference type="ARBA" id="ARBA00009477"/>
    </source>
</evidence>
<keyword evidence="8" id="KW-1185">Reference proteome</keyword>
<dbReference type="EMBL" id="AP011177">
    <property type="protein sequence ID" value="BAJ00116.1"/>
    <property type="molecule type" value="Genomic_DNA"/>
</dbReference>
<dbReference type="Pfam" id="PF25967">
    <property type="entry name" value="RND-MFP_C"/>
    <property type="match status" value="1"/>
</dbReference>
<gene>
    <name evidence="7" type="ordered locus">SVI_0145</name>
</gene>
<dbReference type="Gene3D" id="2.40.50.100">
    <property type="match status" value="1"/>
</dbReference>
<dbReference type="Pfam" id="PF25917">
    <property type="entry name" value="BSH_RND"/>
    <property type="match status" value="1"/>
</dbReference>
<proteinExistence type="inferred from homology"/>
<dbReference type="InterPro" id="IPR006143">
    <property type="entry name" value="RND_pump_MFP"/>
</dbReference>
<dbReference type="FunFam" id="2.40.420.20:FF:000001">
    <property type="entry name" value="Efflux RND transporter periplasmic adaptor subunit"/>
    <property type="match status" value="1"/>
</dbReference>
<dbReference type="HOGENOM" id="CLU_018816_2_1_6"/>
<accession>D4ZDJ4</accession>
<dbReference type="Gene3D" id="2.40.420.20">
    <property type="match status" value="1"/>
</dbReference>
<feature type="domain" description="Multidrug resistance protein MdtA-like barrel-sandwich hybrid" evidence="4">
    <location>
        <begin position="68"/>
        <end position="208"/>
    </location>
</feature>
<dbReference type="NCBIfam" id="TIGR01730">
    <property type="entry name" value="RND_mfp"/>
    <property type="match status" value="1"/>
</dbReference>
<dbReference type="PANTHER" id="PTHR30158">
    <property type="entry name" value="ACRA/E-RELATED COMPONENT OF DRUG EFFLUX TRANSPORTER"/>
    <property type="match status" value="1"/>
</dbReference>
<dbReference type="SUPFAM" id="SSF111369">
    <property type="entry name" value="HlyD-like secretion proteins"/>
    <property type="match status" value="1"/>
</dbReference>
<evidence type="ECO:0000256" key="1">
    <source>
        <dbReference type="ARBA" id="ARBA00004519"/>
    </source>
</evidence>
<sequence length="392" mass="41591">MIGVLMRQIVKIASFLSVALWITACGQNGDVKPGHKPGSTEVGVIKVTTLSQDIRIELPGRSKAFLEAEVRPQASGIITERSFVEGSDVHKGQSLYLIDSATYKARLLSTEADLASAKAGLVSAKAKALRFNELIKINAISQQDFEEADAQYKEALAKVAVANAAINTAKINLVYTEVKAPISGRIGKSSVTAGALVTANQTQILAKIQQLDPINVDIAQSSAQLLRLKAKLRQGKLQATDNADVQLILEDGTTYAHAGVLRFAEVSVDENTGSVTLRAEFPNPEGLLLPGMYVRAVLNAGTDPQAILVPQKAITRNSKGQAVAMLVNSDNKVESRVVTTAEVIDHQWRIIDGLAVGDTLIVEGLQKIRPGAAVKPVAAASSTSASQSANQK</sequence>
<dbReference type="Pfam" id="PF25876">
    <property type="entry name" value="HH_MFP_RND"/>
    <property type="match status" value="1"/>
</dbReference>
<dbReference type="InterPro" id="IPR058626">
    <property type="entry name" value="MdtA-like_b-barrel"/>
</dbReference>
<dbReference type="Proteomes" id="UP000002350">
    <property type="component" value="Chromosome"/>
</dbReference>
<dbReference type="PROSITE" id="PS51257">
    <property type="entry name" value="PROKAR_LIPOPROTEIN"/>
    <property type="match status" value="1"/>
</dbReference>
<reference evidence="8" key="1">
    <citation type="journal article" date="2010" name="Mol. Biosyst.">
        <title>Complete genome sequence and comparative analysis of Shewanella violacea, a psychrophilic and piezophilic bacterium from deep sea floor sediments.</title>
        <authorList>
            <person name="Aono E."/>
            <person name="Baba T."/>
            <person name="Ara T."/>
            <person name="Nishi T."/>
            <person name="Nakamichi T."/>
            <person name="Inamoto E."/>
            <person name="Toyonaga H."/>
            <person name="Hasegawa M."/>
            <person name="Takai Y."/>
            <person name="Okumura Y."/>
            <person name="Baba M."/>
            <person name="Tomita M."/>
            <person name="Kato C."/>
            <person name="Oshima T."/>
            <person name="Nakasone K."/>
            <person name="Mori H."/>
        </authorList>
    </citation>
    <scope>NUCLEOTIDE SEQUENCE [LARGE SCALE GENOMIC DNA]</scope>
    <source>
        <strain evidence="8">JCM 10179 / CIP 106290 / LMG 19151 / DSS12</strain>
    </source>
</reference>
<feature type="domain" description="Multidrug resistance protein MdtA-like alpha-helical hairpin" evidence="3">
    <location>
        <begin position="108"/>
        <end position="176"/>
    </location>
</feature>
<dbReference type="InterPro" id="IPR058624">
    <property type="entry name" value="MdtA-like_HH"/>
</dbReference>
<evidence type="ECO:0000313" key="8">
    <source>
        <dbReference type="Proteomes" id="UP000002350"/>
    </source>
</evidence>
<comment type="similarity">
    <text evidence="2">Belongs to the membrane fusion protein (MFP) (TC 8.A.1) family.</text>
</comment>
<evidence type="ECO:0000259" key="5">
    <source>
        <dbReference type="Pfam" id="PF25944"/>
    </source>
</evidence>
<feature type="domain" description="Multidrug resistance protein MdtA-like beta-barrel" evidence="5">
    <location>
        <begin position="213"/>
        <end position="301"/>
    </location>
</feature>
<evidence type="ECO:0000259" key="6">
    <source>
        <dbReference type="Pfam" id="PF25967"/>
    </source>
</evidence>
<evidence type="ECO:0000259" key="3">
    <source>
        <dbReference type="Pfam" id="PF25876"/>
    </source>
</evidence>
<dbReference type="InterPro" id="IPR058627">
    <property type="entry name" value="MdtA-like_C"/>
</dbReference>
<dbReference type="PANTHER" id="PTHR30158:SF3">
    <property type="entry name" value="MULTIDRUG EFFLUX PUMP SUBUNIT ACRA-RELATED"/>
    <property type="match status" value="1"/>
</dbReference>
<evidence type="ECO:0000313" key="7">
    <source>
        <dbReference type="EMBL" id="BAJ00116.1"/>
    </source>
</evidence>
<protein>
    <submittedName>
        <fullName evidence="7">Multidrug resistance protein, AcrA/AcrE family</fullName>
    </submittedName>
</protein>
<dbReference type="Gene3D" id="1.10.287.470">
    <property type="entry name" value="Helix hairpin bin"/>
    <property type="match status" value="1"/>
</dbReference>
<dbReference type="Pfam" id="PF25944">
    <property type="entry name" value="Beta-barrel_RND"/>
    <property type="match status" value="1"/>
</dbReference>